<evidence type="ECO:0000256" key="1">
    <source>
        <dbReference type="SAM" id="MobiDB-lite"/>
    </source>
</evidence>
<dbReference type="AntiFam" id="ANF00166">
    <property type="entry name" value="Shadow ORF (opposite ndh)"/>
</dbReference>
<evidence type="ECO:0000313" key="2">
    <source>
        <dbReference type="EMBL" id="KAA6406357.1"/>
    </source>
</evidence>
<feature type="region of interest" description="Disordered" evidence="1">
    <location>
        <begin position="199"/>
        <end position="246"/>
    </location>
</feature>
<comment type="caution">
    <text evidence="2">The sequence shown here is derived from an EMBL/GenBank/DDBJ whole genome shotgun (WGS) entry which is preliminary data.</text>
</comment>
<protein>
    <submittedName>
        <fullName evidence="2">Uncharacterized protein</fullName>
    </submittedName>
</protein>
<accession>A0A5M8PAQ3</accession>
<dbReference type="Proteomes" id="UP000324767">
    <property type="component" value="Unassembled WGS sequence"/>
</dbReference>
<reference evidence="2 3" key="1">
    <citation type="submission" date="2019-09" db="EMBL/GenBank/DDBJ databases">
        <title>The hologenome of the rock-dwelling lichen Lasallia pustulata.</title>
        <authorList>
            <person name="Greshake Tzovaras B."/>
            <person name="Segers F."/>
            <person name="Bicker A."/>
            <person name="Dal Grande F."/>
            <person name="Otte J."/>
            <person name="Hankeln T."/>
            <person name="Schmitt I."/>
            <person name="Ebersberger I."/>
        </authorList>
    </citation>
    <scope>NUCLEOTIDE SEQUENCE [LARGE SCALE GENOMIC DNA]</scope>
    <source>
        <strain evidence="2">A1-1</strain>
    </source>
</reference>
<feature type="region of interest" description="Disordered" evidence="1">
    <location>
        <begin position="68"/>
        <end position="110"/>
    </location>
</feature>
<proteinExistence type="predicted"/>
<feature type="region of interest" description="Disordered" evidence="1">
    <location>
        <begin position="1"/>
        <end position="29"/>
    </location>
</feature>
<dbReference type="EMBL" id="VXIT01000042">
    <property type="protein sequence ID" value="KAA6406357.1"/>
    <property type="molecule type" value="Genomic_DNA"/>
</dbReference>
<dbReference type="AlphaFoldDB" id="A0A5M8PAQ3"/>
<feature type="region of interest" description="Disordered" evidence="1">
    <location>
        <begin position="312"/>
        <end position="350"/>
    </location>
</feature>
<sequence length="350" mass="37258">MCAAAQASQTIPGDAPARTPRPPVAPDGGQGAVIAIAERRIPAWPEGACEWHGRCSVLAAWHGRQPRHGFHTASSATPRPRSHKPRVPGTCRSRQPVHAHPCPPRRASHRATGVAVTRAAVQMTVSAWIVSAPSWTVPGWMAVTSVPARISIPMPARSLVARADKPGAKWPSTRDPASIRTNARAHFAHTLEVISPACHAPAPRSIPPSRPRSPAADQHKTSGSRLRSAGSSCANGGAFERVQDAPPERHRVLQRLQAWRGVRPVMVAEVAGLRPCGDHQAVVRHRALAAQDLAGRGVDARHRFHQHLDLARIGPGSRAPERQCRPRTAPPSQPGRAAAETDGGCADPAP</sequence>
<name>A0A5M8PAQ3_9LECA</name>
<gene>
    <name evidence="2" type="ORF">FRX48_09859</name>
</gene>
<feature type="compositionally biased region" description="Polar residues" evidence="1">
    <location>
        <begin position="221"/>
        <end position="234"/>
    </location>
</feature>
<evidence type="ECO:0000313" key="3">
    <source>
        <dbReference type="Proteomes" id="UP000324767"/>
    </source>
</evidence>
<feature type="compositionally biased region" description="Polar residues" evidence="1">
    <location>
        <begin position="1"/>
        <end position="11"/>
    </location>
</feature>
<organism evidence="2 3">
    <name type="scientific">Lasallia pustulata</name>
    <dbReference type="NCBI Taxonomy" id="136370"/>
    <lineage>
        <taxon>Eukaryota</taxon>
        <taxon>Fungi</taxon>
        <taxon>Dikarya</taxon>
        <taxon>Ascomycota</taxon>
        <taxon>Pezizomycotina</taxon>
        <taxon>Lecanoromycetes</taxon>
        <taxon>OSLEUM clade</taxon>
        <taxon>Umbilicariomycetidae</taxon>
        <taxon>Umbilicariales</taxon>
        <taxon>Umbilicariaceae</taxon>
        <taxon>Lasallia</taxon>
    </lineage>
</organism>